<accession>A0AAV4G5H1</accession>
<organism evidence="1 2">
    <name type="scientific">Elysia marginata</name>
    <dbReference type="NCBI Taxonomy" id="1093978"/>
    <lineage>
        <taxon>Eukaryota</taxon>
        <taxon>Metazoa</taxon>
        <taxon>Spiralia</taxon>
        <taxon>Lophotrochozoa</taxon>
        <taxon>Mollusca</taxon>
        <taxon>Gastropoda</taxon>
        <taxon>Heterobranchia</taxon>
        <taxon>Euthyneura</taxon>
        <taxon>Panpulmonata</taxon>
        <taxon>Sacoglossa</taxon>
        <taxon>Placobranchoidea</taxon>
        <taxon>Plakobranchidae</taxon>
        <taxon>Elysia</taxon>
    </lineage>
</organism>
<dbReference type="AlphaFoldDB" id="A0AAV4G5H1"/>
<evidence type="ECO:0000313" key="2">
    <source>
        <dbReference type="Proteomes" id="UP000762676"/>
    </source>
</evidence>
<gene>
    <name evidence="1" type="ORF">ElyMa_005898700</name>
</gene>
<evidence type="ECO:0000313" key="1">
    <source>
        <dbReference type="EMBL" id="GFR80471.1"/>
    </source>
</evidence>
<comment type="caution">
    <text evidence="1">The sequence shown here is derived from an EMBL/GenBank/DDBJ whole genome shotgun (WGS) entry which is preliminary data.</text>
</comment>
<keyword evidence="2" id="KW-1185">Reference proteome</keyword>
<protein>
    <submittedName>
        <fullName evidence="1">Nuclease harbi1</fullName>
    </submittedName>
</protein>
<reference evidence="1 2" key="1">
    <citation type="journal article" date="2021" name="Elife">
        <title>Chloroplast acquisition without the gene transfer in kleptoplastic sea slugs, Plakobranchus ocellatus.</title>
        <authorList>
            <person name="Maeda T."/>
            <person name="Takahashi S."/>
            <person name="Yoshida T."/>
            <person name="Shimamura S."/>
            <person name="Takaki Y."/>
            <person name="Nagai Y."/>
            <person name="Toyoda A."/>
            <person name="Suzuki Y."/>
            <person name="Arimoto A."/>
            <person name="Ishii H."/>
            <person name="Satoh N."/>
            <person name="Nishiyama T."/>
            <person name="Hasebe M."/>
            <person name="Maruyama T."/>
            <person name="Minagawa J."/>
            <person name="Obokata J."/>
            <person name="Shigenobu S."/>
        </authorList>
    </citation>
    <scope>NUCLEOTIDE SEQUENCE [LARGE SCALE GENOMIC DNA]</scope>
</reference>
<dbReference type="EMBL" id="BMAT01011856">
    <property type="protein sequence ID" value="GFR80471.1"/>
    <property type="molecule type" value="Genomic_DNA"/>
</dbReference>
<name>A0AAV4G5H1_9GAST</name>
<dbReference type="Proteomes" id="UP000762676">
    <property type="component" value="Unassembled WGS sequence"/>
</dbReference>
<sequence length="175" mass="20266">MAPSRRNGFKMAPSRANVSRWALKTTLIDELGQSTRKIRYLMPLMSDNAAFILQLINDQHQKIARDTSAHIDNFVEESVPRYTIIQFQEHFRMTQTTFEELRKWLAPQLPIYREDTNSGKKVLATIWLISNRDAYRDVADCFGVSKGTLHRIVMMVCTALTNMRHDVINGHSIDR</sequence>
<proteinExistence type="predicted"/>